<evidence type="ECO:0000313" key="4">
    <source>
        <dbReference type="Proteomes" id="UP001372834"/>
    </source>
</evidence>
<protein>
    <recommendedName>
        <fullName evidence="5">Receptor-binding cancer antigen expressed on SiSo cells</fullName>
    </recommendedName>
</protein>
<evidence type="ECO:0000256" key="2">
    <source>
        <dbReference type="SAM" id="SignalP"/>
    </source>
</evidence>
<organism evidence="3 4">
    <name type="scientific">Polyplax serrata</name>
    <name type="common">Common mouse louse</name>
    <dbReference type="NCBI Taxonomy" id="468196"/>
    <lineage>
        <taxon>Eukaryota</taxon>
        <taxon>Metazoa</taxon>
        <taxon>Ecdysozoa</taxon>
        <taxon>Arthropoda</taxon>
        <taxon>Hexapoda</taxon>
        <taxon>Insecta</taxon>
        <taxon>Pterygota</taxon>
        <taxon>Neoptera</taxon>
        <taxon>Paraneoptera</taxon>
        <taxon>Psocodea</taxon>
        <taxon>Troctomorpha</taxon>
        <taxon>Phthiraptera</taxon>
        <taxon>Anoplura</taxon>
        <taxon>Polyplacidae</taxon>
        <taxon>Polyplax</taxon>
    </lineage>
</organism>
<evidence type="ECO:0000313" key="3">
    <source>
        <dbReference type="EMBL" id="KAK6629656.1"/>
    </source>
</evidence>
<dbReference type="Proteomes" id="UP001372834">
    <property type="component" value="Unassembled WGS sequence"/>
</dbReference>
<name>A0AAN8P2C9_POLSC</name>
<dbReference type="PANTHER" id="PTHR15208">
    <property type="entry name" value="RECEPTOR-BINDING CANCER ANTIGEN EXPRESSED ON SISO CELLS CANCER ASSOCIATED SURFACE ANTIGEN RCAS1 ESTROGEN RECEPTOR-BINDING FRAGMENT- ASSOCIATED GENE 9 PROTEIN"/>
    <property type="match status" value="1"/>
</dbReference>
<evidence type="ECO:0000256" key="1">
    <source>
        <dbReference type="SAM" id="MobiDB-lite"/>
    </source>
</evidence>
<dbReference type="PANTHER" id="PTHR15208:SF2">
    <property type="entry name" value="RECEPTOR-BINDING CANCER ANTIGEN EXPRESSED ON SISO CELLS"/>
    <property type="match status" value="1"/>
</dbReference>
<dbReference type="InterPro" id="IPR017025">
    <property type="entry name" value="Cancer-assoc_antigen_RCAS1"/>
</dbReference>
<dbReference type="AlphaFoldDB" id="A0AAN8P2C9"/>
<reference evidence="3 4" key="1">
    <citation type="submission" date="2023-10" db="EMBL/GenBank/DDBJ databases">
        <title>Genomes of two closely related lineages of the louse Polyplax serrata with different host specificities.</title>
        <authorList>
            <person name="Martinu J."/>
            <person name="Tarabai H."/>
            <person name="Stefka J."/>
            <person name="Hypsa V."/>
        </authorList>
    </citation>
    <scope>NUCLEOTIDE SEQUENCE [LARGE SCALE GENOMIC DNA]</scope>
    <source>
        <strain evidence="3">HR10_N</strain>
    </source>
</reference>
<evidence type="ECO:0008006" key="5">
    <source>
        <dbReference type="Google" id="ProtNLM"/>
    </source>
</evidence>
<dbReference type="EMBL" id="JAWJWE010000036">
    <property type="protein sequence ID" value="KAK6629656.1"/>
    <property type="molecule type" value="Genomic_DNA"/>
</dbReference>
<feature type="signal peptide" evidence="2">
    <location>
        <begin position="1"/>
        <end position="25"/>
    </location>
</feature>
<gene>
    <name evidence="3" type="ORF">RUM43_003474</name>
</gene>
<proteinExistence type="predicted"/>
<sequence>MVNFVGNAFLTIFQFLLRVFKKALCCFRRRRRLSCDPVPLTNIGVVPNVDNDSDVQMWNSWGDTDGKGPTMITTGKPIDPVQQQIEMYRQQRMALSQSEKEEELKIDYFQDMAPKIIKQTKMFLQPKENEDYINSKHYSLAPDPVFNSSELGVWEDTQTWEDETEQAWDADDMLREKKKIEREERLAKQQKKKLEKARSLQGGPGQMRNNFCSFPERVVSYTPG</sequence>
<feature type="chain" id="PRO_5043016703" description="Receptor-binding cancer antigen expressed on SiSo cells" evidence="2">
    <location>
        <begin position="26"/>
        <end position="224"/>
    </location>
</feature>
<dbReference type="GO" id="GO:0030141">
    <property type="term" value="C:secretory granule"/>
    <property type="evidence" value="ECO:0007669"/>
    <property type="project" value="TreeGrafter"/>
</dbReference>
<keyword evidence="2" id="KW-0732">Signal</keyword>
<accession>A0AAN8P2C9</accession>
<feature type="region of interest" description="Disordered" evidence="1">
    <location>
        <begin position="180"/>
        <end position="224"/>
    </location>
</feature>
<dbReference type="PIRSF" id="PIRSF034247">
    <property type="entry name" value="RCAS1"/>
    <property type="match status" value="1"/>
</dbReference>
<comment type="caution">
    <text evidence="3">The sequence shown here is derived from an EMBL/GenBank/DDBJ whole genome shotgun (WGS) entry which is preliminary data.</text>
</comment>